<evidence type="ECO:0000313" key="1">
    <source>
        <dbReference type="EMBL" id="GIH15995.1"/>
    </source>
</evidence>
<evidence type="ECO:0000313" key="2">
    <source>
        <dbReference type="Proteomes" id="UP000642748"/>
    </source>
</evidence>
<name>A0A8J3QUF2_9ACTN</name>
<proteinExistence type="predicted"/>
<organism evidence="1 2">
    <name type="scientific">Rugosimonospora africana</name>
    <dbReference type="NCBI Taxonomy" id="556532"/>
    <lineage>
        <taxon>Bacteria</taxon>
        <taxon>Bacillati</taxon>
        <taxon>Actinomycetota</taxon>
        <taxon>Actinomycetes</taxon>
        <taxon>Micromonosporales</taxon>
        <taxon>Micromonosporaceae</taxon>
        <taxon>Rugosimonospora</taxon>
    </lineage>
</organism>
<accession>A0A8J3QUF2</accession>
<gene>
    <name evidence="1" type="ORF">Raf01_41670</name>
</gene>
<reference evidence="1" key="1">
    <citation type="submission" date="2021-01" db="EMBL/GenBank/DDBJ databases">
        <title>Whole genome shotgun sequence of Rugosimonospora africana NBRC 104875.</title>
        <authorList>
            <person name="Komaki H."/>
            <person name="Tamura T."/>
        </authorList>
    </citation>
    <scope>NUCLEOTIDE SEQUENCE</scope>
    <source>
        <strain evidence="1">NBRC 104875</strain>
    </source>
</reference>
<keyword evidence="2" id="KW-1185">Reference proteome</keyword>
<comment type="caution">
    <text evidence="1">The sequence shown here is derived from an EMBL/GenBank/DDBJ whole genome shotgun (WGS) entry which is preliminary data.</text>
</comment>
<dbReference type="Proteomes" id="UP000642748">
    <property type="component" value="Unassembled WGS sequence"/>
</dbReference>
<dbReference type="AlphaFoldDB" id="A0A8J3QUF2"/>
<sequence length="78" mass="8406">MSGPRDRQSFDADPQLAALLTSLQLHGHQPGGTDSPGWSDPAWVHAVADPPRRPFYLVAGQDLSAEEWSALTAPDRDA</sequence>
<dbReference type="EMBL" id="BONZ01000039">
    <property type="protein sequence ID" value="GIH15995.1"/>
    <property type="molecule type" value="Genomic_DNA"/>
</dbReference>
<protein>
    <submittedName>
        <fullName evidence="1">Uncharacterized protein</fullName>
    </submittedName>
</protein>